<dbReference type="PROSITE" id="PS00383">
    <property type="entry name" value="TYR_PHOSPHATASE_1"/>
    <property type="match status" value="1"/>
</dbReference>
<dbReference type="PANTHER" id="PTHR45682:SF5">
    <property type="entry name" value="DUAL SPECIFICITY PROTEIN PHOSPHATASE"/>
    <property type="match status" value="1"/>
</dbReference>
<dbReference type="PROSITE" id="PS50054">
    <property type="entry name" value="TYR_PHOSPHATASE_DUAL"/>
    <property type="match status" value="1"/>
</dbReference>
<comment type="catalytic activity">
    <reaction evidence="5 7">
        <text>O-phospho-L-threonyl-[protein] + H2O = L-threonyl-[protein] + phosphate</text>
        <dbReference type="Rhea" id="RHEA:47004"/>
        <dbReference type="Rhea" id="RHEA-COMP:11060"/>
        <dbReference type="Rhea" id="RHEA-COMP:11605"/>
        <dbReference type="ChEBI" id="CHEBI:15377"/>
        <dbReference type="ChEBI" id="CHEBI:30013"/>
        <dbReference type="ChEBI" id="CHEBI:43474"/>
        <dbReference type="ChEBI" id="CHEBI:61977"/>
        <dbReference type="EC" id="3.1.3.16"/>
    </reaction>
</comment>
<dbReference type="GO" id="GO:0043409">
    <property type="term" value="P:negative regulation of MAPK cascade"/>
    <property type="evidence" value="ECO:0007669"/>
    <property type="project" value="TreeGrafter"/>
</dbReference>
<evidence type="ECO:0000259" key="8">
    <source>
        <dbReference type="PROSITE" id="PS50054"/>
    </source>
</evidence>
<comment type="similarity">
    <text evidence="1 7">Belongs to the protein-tyrosine phosphatase family. Non-receptor class dual specificity subfamily.</text>
</comment>
<comment type="catalytic activity">
    <reaction evidence="4 7">
        <text>O-phospho-L-seryl-[protein] + H2O = L-seryl-[protein] + phosphate</text>
        <dbReference type="Rhea" id="RHEA:20629"/>
        <dbReference type="Rhea" id="RHEA-COMP:9863"/>
        <dbReference type="Rhea" id="RHEA-COMP:11604"/>
        <dbReference type="ChEBI" id="CHEBI:15377"/>
        <dbReference type="ChEBI" id="CHEBI:29999"/>
        <dbReference type="ChEBI" id="CHEBI:43474"/>
        <dbReference type="ChEBI" id="CHEBI:83421"/>
        <dbReference type="EC" id="3.1.3.16"/>
    </reaction>
</comment>
<dbReference type="InterPro" id="IPR016130">
    <property type="entry name" value="Tyr_Pase_AS"/>
</dbReference>
<evidence type="ECO:0000313" key="10">
    <source>
        <dbReference type="EMBL" id="KAG0711822.1"/>
    </source>
</evidence>
<name>A0A8J4XRZ1_CHIOP</name>
<dbReference type="PANTHER" id="PTHR45682">
    <property type="entry name" value="AGAP008228-PA"/>
    <property type="match status" value="1"/>
</dbReference>
<dbReference type="GO" id="GO:0008138">
    <property type="term" value="F:protein tyrosine/serine/threonine phosphatase activity"/>
    <property type="evidence" value="ECO:0007669"/>
    <property type="project" value="UniProtKB-UniRule"/>
</dbReference>
<dbReference type="EMBL" id="JACEEZ010022982">
    <property type="protein sequence ID" value="KAG0711822.1"/>
    <property type="molecule type" value="Genomic_DNA"/>
</dbReference>
<dbReference type="PRINTS" id="PR01909">
    <property type="entry name" value="ADSPHPHTASEA"/>
</dbReference>
<dbReference type="InterPro" id="IPR000387">
    <property type="entry name" value="Tyr_Pase_dom"/>
</dbReference>
<dbReference type="EC" id="3.1.3.48" evidence="7"/>
<dbReference type="InterPro" id="IPR020405">
    <property type="entry name" value="Atypical_DUSP_subfamA"/>
</dbReference>
<gene>
    <name evidence="10" type="primary">Dusp3</name>
    <name evidence="10" type="ORF">GWK47_019790</name>
</gene>
<accession>A0A8J4XRZ1</accession>
<dbReference type="Gene3D" id="3.90.190.10">
    <property type="entry name" value="Protein tyrosine phosphatase superfamily"/>
    <property type="match status" value="1"/>
</dbReference>
<evidence type="ECO:0000259" key="9">
    <source>
        <dbReference type="PROSITE" id="PS50056"/>
    </source>
</evidence>
<dbReference type="InterPro" id="IPR029021">
    <property type="entry name" value="Prot-tyrosine_phosphatase-like"/>
</dbReference>
<feature type="domain" description="Tyrosine specific protein phosphatases" evidence="9">
    <location>
        <begin position="117"/>
        <end position="180"/>
    </location>
</feature>
<dbReference type="SUPFAM" id="SSF52799">
    <property type="entry name" value="(Phosphotyrosine protein) phosphatases II"/>
    <property type="match status" value="1"/>
</dbReference>
<evidence type="ECO:0000256" key="4">
    <source>
        <dbReference type="ARBA" id="ARBA00047761"/>
    </source>
</evidence>
<feature type="domain" description="Tyrosine-protein phosphatase" evidence="8">
    <location>
        <begin position="38"/>
        <end position="201"/>
    </location>
</feature>
<comment type="caution">
    <text evidence="10">The sequence shown here is derived from an EMBL/GenBank/DDBJ whole genome shotgun (WGS) entry which is preliminary data.</text>
</comment>
<evidence type="ECO:0000313" key="11">
    <source>
        <dbReference type="Proteomes" id="UP000770661"/>
    </source>
</evidence>
<protein>
    <recommendedName>
        <fullName evidence="7">Dual specificity protein phosphatase</fullName>
        <ecNumber evidence="7">3.1.3.16</ecNumber>
        <ecNumber evidence="7">3.1.3.48</ecNumber>
    </recommendedName>
</protein>
<sequence>MANAPPTTTGQDILAAIQRTQVKNKPSHECHAPGFGLDMDECHPGLYIGDLVGKATRPPAGAAKNKAYLQKMGITHVLNTAQGSKFATVDTDAGYYEDVGIQYMGMKLLDFPSANIAQYFESGADFIEEALNGGDCTLTGKILVHCFMGISRSSTIACAYLMLKKSKSAVDAIQSLRRNRAIYPNDGFLKQLAELDNKLKKERTQL</sequence>
<dbReference type="GO" id="GO:0004725">
    <property type="term" value="F:protein tyrosine phosphatase activity"/>
    <property type="evidence" value="ECO:0007669"/>
    <property type="project" value="UniProtKB-EC"/>
</dbReference>
<organism evidence="10 11">
    <name type="scientific">Chionoecetes opilio</name>
    <name type="common">Atlantic snow crab</name>
    <name type="synonym">Cancer opilio</name>
    <dbReference type="NCBI Taxonomy" id="41210"/>
    <lineage>
        <taxon>Eukaryota</taxon>
        <taxon>Metazoa</taxon>
        <taxon>Ecdysozoa</taxon>
        <taxon>Arthropoda</taxon>
        <taxon>Crustacea</taxon>
        <taxon>Multicrustacea</taxon>
        <taxon>Malacostraca</taxon>
        <taxon>Eumalacostraca</taxon>
        <taxon>Eucarida</taxon>
        <taxon>Decapoda</taxon>
        <taxon>Pleocyemata</taxon>
        <taxon>Brachyura</taxon>
        <taxon>Eubrachyura</taxon>
        <taxon>Majoidea</taxon>
        <taxon>Majidae</taxon>
        <taxon>Chionoecetes</taxon>
    </lineage>
</organism>
<proteinExistence type="inferred from homology"/>
<dbReference type="InterPro" id="IPR020422">
    <property type="entry name" value="TYR_PHOSPHATASE_DUAL_dom"/>
</dbReference>
<evidence type="ECO:0000256" key="7">
    <source>
        <dbReference type="RuleBase" id="RU366038"/>
    </source>
</evidence>
<dbReference type="PROSITE" id="PS50056">
    <property type="entry name" value="TYR_PHOSPHATASE_2"/>
    <property type="match status" value="1"/>
</dbReference>
<dbReference type="GO" id="GO:0033549">
    <property type="term" value="F:MAP kinase phosphatase activity"/>
    <property type="evidence" value="ECO:0007669"/>
    <property type="project" value="TreeGrafter"/>
</dbReference>
<reference evidence="10" key="1">
    <citation type="submission" date="2020-07" db="EMBL/GenBank/DDBJ databases">
        <title>The High-quality genome of the commercially important snow crab, Chionoecetes opilio.</title>
        <authorList>
            <person name="Jeong J.-H."/>
            <person name="Ryu S."/>
        </authorList>
    </citation>
    <scope>NUCLEOTIDE SEQUENCE</scope>
    <source>
        <strain evidence="10">MADBK_172401_WGS</strain>
        <tissue evidence="10">Digestive gland</tissue>
    </source>
</reference>
<dbReference type="GO" id="GO:0004722">
    <property type="term" value="F:protein serine/threonine phosphatase activity"/>
    <property type="evidence" value="ECO:0007669"/>
    <property type="project" value="UniProtKB-EC"/>
</dbReference>
<comment type="catalytic activity">
    <reaction evidence="7">
        <text>O-phospho-L-tyrosyl-[protein] + H2O = L-tyrosyl-[protein] + phosphate</text>
        <dbReference type="Rhea" id="RHEA:10684"/>
        <dbReference type="Rhea" id="RHEA-COMP:10136"/>
        <dbReference type="Rhea" id="RHEA-COMP:20101"/>
        <dbReference type="ChEBI" id="CHEBI:15377"/>
        <dbReference type="ChEBI" id="CHEBI:43474"/>
        <dbReference type="ChEBI" id="CHEBI:46858"/>
        <dbReference type="ChEBI" id="CHEBI:61978"/>
        <dbReference type="EC" id="3.1.3.48"/>
    </reaction>
</comment>
<dbReference type="SMART" id="SM00195">
    <property type="entry name" value="DSPc"/>
    <property type="match status" value="1"/>
</dbReference>
<dbReference type="OrthoDB" id="253091at2759"/>
<keyword evidence="3 7" id="KW-0904">Protein phosphatase</keyword>
<dbReference type="Proteomes" id="UP000770661">
    <property type="component" value="Unassembled WGS sequence"/>
</dbReference>
<evidence type="ECO:0000256" key="2">
    <source>
        <dbReference type="ARBA" id="ARBA00022801"/>
    </source>
</evidence>
<comment type="function">
    <text evidence="7">Dual specificity phosphatase able to dephosphorylate phosphotyrosine, phosphoserine and phosphothreonine residues, with a preference for phosphotyrosine as a substrate.</text>
</comment>
<dbReference type="AlphaFoldDB" id="A0A8J4XRZ1"/>
<dbReference type="Pfam" id="PF00782">
    <property type="entry name" value="DSPc"/>
    <property type="match status" value="1"/>
</dbReference>
<feature type="active site" description="Phosphocysteine intermediate" evidence="6">
    <location>
        <position position="146"/>
    </location>
</feature>
<dbReference type="GO" id="GO:0005737">
    <property type="term" value="C:cytoplasm"/>
    <property type="evidence" value="ECO:0007669"/>
    <property type="project" value="TreeGrafter"/>
</dbReference>
<evidence type="ECO:0000256" key="5">
    <source>
        <dbReference type="ARBA" id="ARBA00048336"/>
    </source>
</evidence>
<evidence type="ECO:0000256" key="1">
    <source>
        <dbReference type="ARBA" id="ARBA00008601"/>
    </source>
</evidence>
<dbReference type="CDD" id="cd14515">
    <property type="entry name" value="DUSP3-like"/>
    <property type="match status" value="1"/>
</dbReference>
<keyword evidence="11" id="KW-1185">Reference proteome</keyword>
<evidence type="ECO:0000256" key="6">
    <source>
        <dbReference type="PIRSR" id="PIRSR620405-1"/>
    </source>
</evidence>
<evidence type="ECO:0000256" key="3">
    <source>
        <dbReference type="ARBA" id="ARBA00022912"/>
    </source>
</evidence>
<dbReference type="EC" id="3.1.3.16" evidence="7"/>
<keyword evidence="2 7" id="KW-0378">Hydrolase</keyword>
<dbReference type="InterPro" id="IPR000340">
    <property type="entry name" value="Dual-sp_phosphatase_cat-dom"/>
</dbReference>